<dbReference type="InterPro" id="IPR013737">
    <property type="entry name" value="Bac_rhamnosid_N"/>
</dbReference>
<comment type="caution">
    <text evidence="2">The sequence shown here is derived from an EMBL/GenBank/DDBJ whole genome shotgun (WGS) entry which is preliminary data.</text>
</comment>
<dbReference type="Gene3D" id="2.60.120.260">
    <property type="entry name" value="Galactose-binding domain-like"/>
    <property type="match status" value="1"/>
</dbReference>
<evidence type="ECO:0000259" key="1">
    <source>
        <dbReference type="Pfam" id="PF08531"/>
    </source>
</evidence>
<sequence>MEKTWQSGWITAEAFAKLEPIPVLRKARQKAEPSAHREELKHHHMLVRKTFSVKKPAESAWIDLTADDYYKLYVNGEFVGQGPAQGYADAYPYNRYDLSGRLRPGENTVAVHVYYQGLINRAYQSGDYKECSRRYGWTAS</sequence>
<dbReference type="InterPro" id="IPR008979">
    <property type="entry name" value="Galactose-bd-like_sf"/>
</dbReference>
<reference evidence="2 3" key="1">
    <citation type="submission" date="2022-12" db="EMBL/GenBank/DDBJ databases">
        <title>Draft genome sequence of Paenibacillus sp. dW9.</title>
        <authorList>
            <person name="Choi E.-W."/>
            <person name="Kim D.-U."/>
        </authorList>
    </citation>
    <scope>NUCLEOTIDE SEQUENCE [LARGE SCALE GENOMIC DNA]</scope>
    <source>
        <strain evidence="3">dW9</strain>
    </source>
</reference>
<organism evidence="2 3">
    <name type="scientific">Paenibacillus gyeongsangnamensis</name>
    <dbReference type="NCBI Taxonomy" id="3388067"/>
    <lineage>
        <taxon>Bacteria</taxon>
        <taxon>Bacillati</taxon>
        <taxon>Bacillota</taxon>
        <taxon>Bacilli</taxon>
        <taxon>Bacillales</taxon>
        <taxon>Paenibacillaceae</taxon>
        <taxon>Paenibacillus</taxon>
    </lineage>
</organism>
<name>A0ABT4QK40_9BACL</name>
<proteinExistence type="predicted"/>
<keyword evidence="3" id="KW-1185">Reference proteome</keyword>
<dbReference type="RefSeq" id="WP_269885693.1">
    <property type="nucleotide sequence ID" value="NZ_JAQAGZ010000032.1"/>
</dbReference>
<evidence type="ECO:0000313" key="2">
    <source>
        <dbReference type="EMBL" id="MCZ8517162.1"/>
    </source>
</evidence>
<protein>
    <submittedName>
        <fullName evidence="2">Alpha-L-rhamnosidase N-terminal domain-containing protein</fullName>
    </submittedName>
</protein>
<evidence type="ECO:0000313" key="3">
    <source>
        <dbReference type="Proteomes" id="UP001527882"/>
    </source>
</evidence>
<accession>A0ABT4QK40</accession>
<gene>
    <name evidence="2" type="ORF">O9H85_33390</name>
</gene>
<dbReference type="SUPFAM" id="SSF49785">
    <property type="entry name" value="Galactose-binding domain-like"/>
    <property type="match status" value="1"/>
</dbReference>
<feature type="domain" description="Bacterial alpha-L-rhamnosidase N-terminal" evidence="1">
    <location>
        <begin position="58"/>
        <end position="126"/>
    </location>
</feature>
<dbReference type="Proteomes" id="UP001527882">
    <property type="component" value="Unassembled WGS sequence"/>
</dbReference>
<dbReference type="EMBL" id="JAQAGZ010000032">
    <property type="protein sequence ID" value="MCZ8517162.1"/>
    <property type="molecule type" value="Genomic_DNA"/>
</dbReference>
<dbReference type="Pfam" id="PF08531">
    <property type="entry name" value="Bac_rhamnosid_N"/>
    <property type="match status" value="1"/>
</dbReference>